<dbReference type="Proteomes" id="UP000505377">
    <property type="component" value="Chromosome"/>
</dbReference>
<feature type="domain" description="Metallo-beta-lactamase" evidence="1">
    <location>
        <begin position="15"/>
        <end position="194"/>
    </location>
</feature>
<dbReference type="EMBL" id="CP053564">
    <property type="protein sequence ID" value="QJY48808.1"/>
    <property type="molecule type" value="Genomic_DNA"/>
</dbReference>
<protein>
    <submittedName>
        <fullName evidence="2">Metal-dependent hydrolase</fullName>
    </submittedName>
</protein>
<name>A0A6M6JLG0_9PSEU</name>
<dbReference type="Gene3D" id="3.60.15.10">
    <property type="entry name" value="Ribonuclease Z/Hydroxyacylglutathione hydrolase-like"/>
    <property type="match status" value="1"/>
</dbReference>
<dbReference type="InterPro" id="IPR050114">
    <property type="entry name" value="UPF0173_UPF0282_UlaG_hydrolase"/>
</dbReference>
<dbReference type="SUPFAM" id="SSF56281">
    <property type="entry name" value="Metallo-hydrolase/oxidoreductase"/>
    <property type="match status" value="1"/>
</dbReference>
<dbReference type="PANTHER" id="PTHR43546:SF7">
    <property type="entry name" value="METALLO-BETA-LACTAMASE DOMAIN-CONTAINING PROTEIN"/>
    <property type="match status" value="1"/>
</dbReference>
<dbReference type="RefSeq" id="WP_172163120.1">
    <property type="nucleotide sequence ID" value="NZ_CP053564.1"/>
</dbReference>
<reference evidence="2 3" key="1">
    <citation type="submission" date="2020-05" db="EMBL/GenBank/DDBJ databases">
        <authorList>
            <person name="Mo P."/>
        </authorList>
    </citation>
    <scope>NUCLEOTIDE SEQUENCE [LARGE SCALE GENOMIC DNA]</scope>
    <source>
        <strain evidence="2 3">Gen01</strain>
    </source>
</reference>
<keyword evidence="3" id="KW-1185">Reference proteome</keyword>
<dbReference type="GO" id="GO:0016787">
    <property type="term" value="F:hydrolase activity"/>
    <property type="evidence" value="ECO:0007669"/>
    <property type="project" value="UniProtKB-KW"/>
</dbReference>
<keyword evidence="2" id="KW-0378">Hydrolase</keyword>
<organism evidence="2 3">
    <name type="scientific">Pseudonocardia broussonetiae</name>
    <dbReference type="NCBI Taxonomy" id="2736640"/>
    <lineage>
        <taxon>Bacteria</taxon>
        <taxon>Bacillati</taxon>
        <taxon>Actinomycetota</taxon>
        <taxon>Actinomycetes</taxon>
        <taxon>Pseudonocardiales</taxon>
        <taxon>Pseudonocardiaceae</taxon>
        <taxon>Pseudonocardia</taxon>
    </lineage>
</organism>
<dbReference type="SMART" id="SM00849">
    <property type="entry name" value="Lactamase_B"/>
    <property type="match status" value="1"/>
</dbReference>
<evidence type="ECO:0000313" key="2">
    <source>
        <dbReference type="EMBL" id="QJY48808.1"/>
    </source>
</evidence>
<evidence type="ECO:0000313" key="3">
    <source>
        <dbReference type="Proteomes" id="UP000505377"/>
    </source>
</evidence>
<gene>
    <name evidence="2" type="ORF">HOP40_26030</name>
</gene>
<dbReference type="InterPro" id="IPR001279">
    <property type="entry name" value="Metallo-B-lactamas"/>
</dbReference>
<accession>A0A6M6JLG0</accession>
<dbReference type="InterPro" id="IPR036866">
    <property type="entry name" value="RibonucZ/Hydroxyglut_hydro"/>
</dbReference>
<dbReference type="Pfam" id="PF12706">
    <property type="entry name" value="Lactamase_B_2"/>
    <property type="match status" value="1"/>
</dbReference>
<sequence length="269" mass="29606">MTGPDGPPGSLTFGGTATTLLRLGGFTLLTDPNFLHRGQRVHLGYGLTSRRRTEPALGPEDLPLLDGVLLSHLHGDHFDRIARDRLARDLPVVTTPHAARRLRRWGFGAATGLRTWESREIHRDGETLRVTAVPGQHGPALVHRALPPVMGSVVDLERGGRRVLRVYVTGDTLRRPWLRSVRERFPDIDVMVAHLGGTRVLGVLVTMDGEQGADLARLVDPGTTVPVHFDDYPVFRSPRSDFLEQMRAHGLGGRVLLVDRGGTVPLRAR</sequence>
<dbReference type="PANTHER" id="PTHR43546">
    <property type="entry name" value="UPF0173 METAL-DEPENDENT HYDROLASE MJ1163-RELATED"/>
    <property type="match status" value="1"/>
</dbReference>
<dbReference type="KEGG" id="pbro:HOP40_26030"/>
<proteinExistence type="predicted"/>
<evidence type="ECO:0000259" key="1">
    <source>
        <dbReference type="SMART" id="SM00849"/>
    </source>
</evidence>
<dbReference type="AlphaFoldDB" id="A0A6M6JLG0"/>